<dbReference type="STRING" id="715226.ABI_34980"/>
<feature type="domain" description="Outer membrane protein assembly factor BamE" evidence="4">
    <location>
        <begin position="25"/>
        <end position="85"/>
    </location>
</feature>
<accession>F4QQI9</accession>
<dbReference type="HOGENOM" id="CLU_104933_0_2_5"/>
<dbReference type="AlphaFoldDB" id="F4QQI9"/>
<evidence type="ECO:0000313" key="6">
    <source>
        <dbReference type="Proteomes" id="UP000006512"/>
    </source>
</evidence>
<feature type="compositionally biased region" description="Polar residues" evidence="3">
    <location>
        <begin position="126"/>
        <end position="140"/>
    </location>
</feature>
<dbReference type="Pfam" id="PF04355">
    <property type="entry name" value="BamE"/>
    <property type="match status" value="1"/>
</dbReference>
<dbReference type="eggNOG" id="COG2913">
    <property type="taxonomic scope" value="Bacteria"/>
</dbReference>
<evidence type="ECO:0000313" key="5">
    <source>
        <dbReference type="EMBL" id="EGF90476.1"/>
    </source>
</evidence>
<evidence type="ECO:0000259" key="4">
    <source>
        <dbReference type="Pfam" id="PF04355"/>
    </source>
</evidence>
<reference evidence="6" key="1">
    <citation type="submission" date="2011-03" db="EMBL/GenBank/DDBJ databases">
        <title>Draft genome sequence of Brevundimonas diminuta.</title>
        <authorList>
            <person name="Brown P.J.B."/>
            <person name="Buechlein A."/>
            <person name="Hemmerich C."/>
            <person name="Brun Y.V."/>
        </authorList>
    </citation>
    <scope>NUCLEOTIDE SEQUENCE [LARGE SCALE GENOMIC DNA]</scope>
    <source>
        <strain evidence="6">C19</strain>
    </source>
</reference>
<dbReference type="InterPro" id="IPR007450">
    <property type="entry name" value="BamE_dom"/>
</dbReference>
<evidence type="ECO:0000256" key="2">
    <source>
        <dbReference type="ARBA" id="ARBA00023136"/>
    </source>
</evidence>
<dbReference type="Gene3D" id="3.30.1450.10">
    <property type="match status" value="1"/>
</dbReference>
<evidence type="ECO:0000256" key="1">
    <source>
        <dbReference type="ARBA" id="ARBA00022729"/>
    </source>
</evidence>
<protein>
    <submittedName>
        <fullName evidence="5">SmpA / OmlA family protein</fullName>
    </submittedName>
</protein>
<evidence type="ECO:0000256" key="3">
    <source>
        <dbReference type="SAM" id="MobiDB-lite"/>
    </source>
</evidence>
<keyword evidence="2" id="KW-0472">Membrane</keyword>
<dbReference type="GO" id="GO:0019867">
    <property type="term" value="C:outer membrane"/>
    <property type="evidence" value="ECO:0007669"/>
    <property type="project" value="InterPro"/>
</dbReference>
<dbReference type="EMBL" id="GL883079">
    <property type="protein sequence ID" value="EGF90476.1"/>
    <property type="molecule type" value="Genomic_DNA"/>
</dbReference>
<name>F4QQI9_9CAUL</name>
<proteinExistence type="predicted"/>
<keyword evidence="1" id="KW-0732">Signal</keyword>
<dbReference type="Proteomes" id="UP000006512">
    <property type="component" value="Unassembled WGS sequence"/>
</dbReference>
<keyword evidence="6" id="KW-1185">Reference proteome</keyword>
<sequence>MVLASACAPTVSHSGYLAYDALPSKDIKVGDTKATVLDKLGDPSQTSAYKPTEWYYIDQTSQKMTYKQARVTARNVTVINFDPTGQTVEEVKTLYLADGRDLTPNQNKTPTRGRSLTALEQVLGTVGQQRIDNSSDTNPGNRRRRE</sequence>
<gene>
    <name evidence="5" type="ORF">ABI_34980</name>
</gene>
<dbReference type="InterPro" id="IPR037873">
    <property type="entry name" value="BamE-like"/>
</dbReference>
<organism evidence="5 6">
    <name type="scientific">Asticcacaulis biprosthecium C19</name>
    <dbReference type="NCBI Taxonomy" id="715226"/>
    <lineage>
        <taxon>Bacteria</taxon>
        <taxon>Pseudomonadati</taxon>
        <taxon>Pseudomonadota</taxon>
        <taxon>Alphaproteobacteria</taxon>
        <taxon>Caulobacterales</taxon>
        <taxon>Caulobacteraceae</taxon>
        <taxon>Asticcacaulis</taxon>
    </lineage>
</organism>
<feature type="region of interest" description="Disordered" evidence="3">
    <location>
        <begin position="124"/>
        <end position="146"/>
    </location>
</feature>